<evidence type="ECO:0008006" key="12">
    <source>
        <dbReference type="Google" id="ProtNLM"/>
    </source>
</evidence>
<reference evidence="10" key="1">
    <citation type="submission" date="2020-11" db="EMBL/GenBank/DDBJ databases">
        <authorList>
            <person name="Tran Van P."/>
        </authorList>
    </citation>
    <scope>NUCLEOTIDE SEQUENCE</scope>
</reference>
<feature type="region of interest" description="Disordered" evidence="6">
    <location>
        <begin position="1069"/>
        <end position="1105"/>
    </location>
</feature>
<proteinExistence type="predicted"/>
<feature type="domain" description="PH" evidence="8">
    <location>
        <begin position="799"/>
        <end position="907"/>
    </location>
</feature>
<evidence type="ECO:0000259" key="8">
    <source>
        <dbReference type="PROSITE" id="PS50003"/>
    </source>
</evidence>
<gene>
    <name evidence="10" type="ORF">NMOB1V02_LOCUS3166</name>
</gene>
<feature type="domain" description="DH" evidence="9">
    <location>
        <begin position="628"/>
        <end position="812"/>
    </location>
</feature>
<dbReference type="InterPro" id="IPR036028">
    <property type="entry name" value="SH3-like_dom_sf"/>
</dbReference>
<dbReference type="PANTHER" id="PTHR47544:SF3">
    <property type="entry name" value="RHO GUANINE NUCLEOTIDE EXCHANGE FACTOR 4 ISOFORM X1"/>
    <property type="match status" value="1"/>
</dbReference>
<feature type="region of interest" description="Disordered" evidence="6">
    <location>
        <begin position="970"/>
        <end position="1047"/>
    </location>
</feature>
<accession>A0A7R9GC70</accession>
<feature type="compositionally biased region" description="Polar residues" evidence="6">
    <location>
        <begin position="153"/>
        <end position="169"/>
    </location>
</feature>
<dbReference type="InterPro" id="IPR055251">
    <property type="entry name" value="SOS1_NGEF_PH"/>
</dbReference>
<dbReference type="SMART" id="SM00326">
    <property type="entry name" value="SH3"/>
    <property type="match status" value="1"/>
</dbReference>
<dbReference type="OrthoDB" id="660555at2759"/>
<keyword evidence="3" id="KW-0963">Cytoplasm</keyword>
<dbReference type="InterPro" id="IPR001452">
    <property type="entry name" value="SH3_domain"/>
</dbReference>
<evidence type="ECO:0000256" key="4">
    <source>
        <dbReference type="ARBA" id="ARBA00022658"/>
    </source>
</evidence>
<feature type="region of interest" description="Disordered" evidence="6">
    <location>
        <begin position="931"/>
        <end position="952"/>
    </location>
</feature>
<dbReference type="SUPFAM" id="SSF50044">
    <property type="entry name" value="SH3-domain"/>
    <property type="match status" value="1"/>
</dbReference>
<keyword evidence="11" id="KW-1185">Reference proteome</keyword>
<dbReference type="SMART" id="SM00233">
    <property type="entry name" value="PH"/>
    <property type="match status" value="1"/>
</dbReference>
<feature type="region of interest" description="Disordered" evidence="6">
    <location>
        <begin position="143"/>
        <end position="169"/>
    </location>
</feature>
<dbReference type="PROSITE" id="PS50002">
    <property type="entry name" value="SH3"/>
    <property type="match status" value="1"/>
</dbReference>
<dbReference type="Gene3D" id="1.20.900.10">
    <property type="entry name" value="Dbl homology (DH) domain"/>
    <property type="match status" value="1"/>
</dbReference>
<dbReference type="CDD" id="cd00160">
    <property type="entry name" value="RhoGEF"/>
    <property type="match status" value="1"/>
</dbReference>
<feature type="compositionally biased region" description="Basic residues" evidence="6">
    <location>
        <begin position="940"/>
        <end position="950"/>
    </location>
</feature>
<evidence type="ECO:0000313" key="10">
    <source>
        <dbReference type="EMBL" id="CAD7275369.1"/>
    </source>
</evidence>
<dbReference type="InterPro" id="IPR000219">
    <property type="entry name" value="DH_dom"/>
</dbReference>
<dbReference type="InterPro" id="IPR011993">
    <property type="entry name" value="PH-like_dom_sf"/>
</dbReference>
<evidence type="ECO:0000313" key="11">
    <source>
        <dbReference type="Proteomes" id="UP000678499"/>
    </source>
</evidence>
<evidence type="ECO:0000256" key="3">
    <source>
        <dbReference type="ARBA" id="ARBA00022490"/>
    </source>
</evidence>
<evidence type="ECO:0000256" key="6">
    <source>
        <dbReference type="SAM" id="MobiDB-lite"/>
    </source>
</evidence>
<dbReference type="GO" id="GO:0005737">
    <property type="term" value="C:cytoplasm"/>
    <property type="evidence" value="ECO:0007669"/>
    <property type="project" value="UniProtKB-SubCell"/>
</dbReference>
<dbReference type="Pfam" id="PF22697">
    <property type="entry name" value="SOS1_NGEF_PH"/>
    <property type="match status" value="1"/>
</dbReference>
<feature type="domain" description="SH3" evidence="7">
    <location>
        <begin position="534"/>
        <end position="614"/>
    </location>
</feature>
<dbReference type="Pfam" id="PF00018">
    <property type="entry name" value="SH3_1"/>
    <property type="match status" value="1"/>
</dbReference>
<sequence length="1142" mass="126125">MEVIPEEKGFSLKKVWNSRPGRRQSVTARFYVHFKSPDDVMKEHEQASLPRAMSETRLQRRASLLLPWRKGVDSGFQSTTSFPAPQPQRHLDEETPAHADVIAPSISRSPRRILPSSSAAAVREHAGTTIRAPTPYAIPVPLPHRPAPPPPTTSGQHLLNKGATTNTRPKSAVYQTGATSGAVVVVTALTAGAIAGNNQALGARLACAGPQYQHPWDSTNRTDWRRCSSSAAAGCANAAFDDEVQHRRQQQQQQSTSISALSKRLSGDSGIMMMCDAVPTDVQAKNRQSQSTLTGAYSLANNNNNNKCVSGLCQHAADHHLCSRQQQEEVVQQVMLGAAASSGSCATVSRQCFNQARGDVADADGSDAVLQRVPAAAAATATAVFPRLMLLSNTLPRPAGGDPTTAETRNRVYAKNKDSKRRFQQRNGPSQQHPTPMAELVLPSVNPLLWRSSSQPSDLNVSQVVSSSVHPSVVAGQQPTLLSSEASAAAAAAFRARSMRRHQQSRRRCRNQRRSVAGVVSDDDVLDGDFLETNGLMLAEALWDHSTTDADELAFRAGDVIEVLDTSFQQWWWGELHHQPSIGAAGGCPSNNNNNNKPAPAGWFPAAFVRVTTGLNRRSSILLSHDQVRGNIIKEIISSEKEFLKNLCDIKQGYLHQVRRRPDMFTKEHVSTIFGNIEALYEFQSEFVGYLESKINTKQPHKSCVGECFKKYRTGFKVYTEYCNNHPSAVATLQELNEDPNICHFFEACRLLQKMIDISLDGFLLTPVQRICKYPLQLAELAKYTKPDHLDHHDVLEALEEMRGAASAGSSAVSQKSKDLTLFLFDHLLVYCRRDLLKKTSFVWKGKIPLDECRIEDCPDGKDEHLGVPLKNAWKVVNTVRSHYFLFYTRTAEEKLEWMRAFGRERAQVRQDLEQGIVFTEREKEDARRAALATRTNSKFNKKPKGKPSKVKLDPDVMASFMRQMNPASYSAAGSTTTTTNNTIPHHHHPRMVHTTGSLSRLPHTSSGGGPSQQVMHYRNDVRYHSNSASSSSSMSNTSTSTSTGPRTVVMERTHRKDMRMYVGMDAEDEDEDGEDAWHSTTTTTTTTNNGANTMPNTTTNTNSLSKKKSAWFNFGQKRSTTASTISTSRELPANSTFYTTA</sequence>
<name>A0A7R9GC70_9CRUS</name>
<organism evidence="10">
    <name type="scientific">Notodromas monacha</name>
    <dbReference type="NCBI Taxonomy" id="399045"/>
    <lineage>
        <taxon>Eukaryota</taxon>
        <taxon>Metazoa</taxon>
        <taxon>Ecdysozoa</taxon>
        <taxon>Arthropoda</taxon>
        <taxon>Crustacea</taxon>
        <taxon>Oligostraca</taxon>
        <taxon>Ostracoda</taxon>
        <taxon>Podocopa</taxon>
        <taxon>Podocopida</taxon>
        <taxon>Cypridocopina</taxon>
        <taxon>Cypridoidea</taxon>
        <taxon>Cyprididae</taxon>
        <taxon>Notodromas</taxon>
    </lineage>
</organism>
<dbReference type="Pfam" id="PF00621">
    <property type="entry name" value="RhoGEF"/>
    <property type="match status" value="1"/>
</dbReference>
<dbReference type="Proteomes" id="UP000678499">
    <property type="component" value="Unassembled WGS sequence"/>
</dbReference>
<keyword evidence="2 5" id="KW-0728">SH3 domain</keyword>
<dbReference type="SUPFAM" id="SSF48065">
    <property type="entry name" value="DBL homology domain (DH-domain)"/>
    <property type="match status" value="1"/>
</dbReference>
<dbReference type="InterPro" id="IPR035899">
    <property type="entry name" value="DBL_dom_sf"/>
</dbReference>
<feature type="compositionally biased region" description="Low complexity" evidence="6">
    <location>
        <begin position="1026"/>
        <end position="1044"/>
    </location>
</feature>
<protein>
    <recommendedName>
        <fullName evidence="12">Spermatogenesis-associated protein 13</fullName>
    </recommendedName>
</protein>
<dbReference type="SMART" id="SM00325">
    <property type="entry name" value="RhoGEF"/>
    <property type="match status" value="1"/>
</dbReference>
<feature type="compositionally biased region" description="Basic residues" evidence="6">
    <location>
        <begin position="412"/>
        <end position="424"/>
    </location>
</feature>
<feature type="compositionally biased region" description="Pro residues" evidence="6">
    <location>
        <begin position="143"/>
        <end position="152"/>
    </location>
</feature>
<dbReference type="Gene3D" id="2.30.30.40">
    <property type="entry name" value="SH3 Domains"/>
    <property type="match status" value="1"/>
</dbReference>
<keyword evidence="4" id="KW-0344">Guanine-nucleotide releasing factor</keyword>
<feature type="region of interest" description="Disordered" evidence="6">
    <location>
        <begin position="394"/>
        <end position="437"/>
    </location>
</feature>
<dbReference type="GO" id="GO:0005085">
    <property type="term" value="F:guanyl-nucleotide exchange factor activity"/>
    <property type="evidence" value="ECO:0007669"/>
    <property type="project" value="UniProtKB-KW"/>
</dbReference>
<feature type="compositionally biased region" description="Polar residues" evidence="6">
    <location>
        <begin position="995"/>
        <end position="1006"/>
    </location>
</feature>
<dbReference type="InterPro" id="IPR001331">
    <property type="entry name" value="GDS_CDC24_CS"/>
</dbReference>
<dbReference type="PANTHER" id="PTHR47544">
    <property type="entry name" value="RHO GUANINE NUCLEOTIDE EXCHANGE FACTOR 4"/>
    <property type="match status" value="1"/>
</dbReference>
<dbReference type="SUPFAM" id="SSF50729">
    <property type="entry name" value="PH domain-like"/>
    <property type="match status" value="1"/>
</dbReference>
<dbReference type="Gene3D" id="2.30.29.30">
    <property type="entry name" value="Pleckstrin-homology domain (PH domain)/Phosphotyrosine-binding domain (PTB)"/>
    <property type="match status" value="1"/>
</dbReference>
<evidence type="ECO:0000259" key="9">
    <source>
        <dbReference type="PROSITE" id="PS50010"/>
    </source>
</evidence>
<evidence type="ECO:0000259" key="7">
    <source>
        <dbReference type="PROSITE" id="PS50002"/>
    </source>
</evidence>
<feature type="compositionally biased region" description="Low complexity" evidence="6">
    <location>
        <begin position="1081"/>
        <end position="1103"/>
    </location>
</feature>
<dbReference type="EMBL" id="OA882441">
    <property type="protein sequence ID" value="CAD7275369.1"/>
    <property type="molecule type" value="Genomic_DNA"/>
</dbReference>
<evidence type="ECO:0000256" key="2">
    <source>
        <dbReference type="ARBA" id="ARBA00022443"/>
    </source>
</evidence>
<dbReference type="AlphaFoldDB" id="A0A7R9GC70"/>
<comment type="subcellular location">
    <subcellularLocation>
        <location evidence="1">Cytoplasm</location>
    </subcellularLocation>
</comment>
<evidence type="ECO:0000256" key="1">
    <source>
        <dbReference type="ARBA" id="ARBA00004496"/>
    </source>
</evidence>
<dbReference type="GO" id="GO:0035556">
    <property type="term" value="P:intracellular signal transduction"/>
    <property type="evidence" value="ECO:0007669"/>
    <property type="project" value="InterPro"/>
</dbReference>
<feature type="compositionally biased region" description="Polar residues" evidence="6">
    <location>
        <begin position="425"/>
        <end position="434"/>
    </location>
</feature>
<evidence type="ECO:0000256" key="5">
    <source>
        <dbReference type="PROSITE-ProRule" id="PRU00192"/>
    </source>
</evidence>
<dbReference type="PROSITE" id="PS00741">
    <property type="entry name" value="DH_1"/>
    <property type="match status" value="1"/>
</dbReference>
<dbReference type="InterPro" id="IPR001849">
    <property type="entry name" value="PH_domain"/>
</dbReference>
<dbReference type="PROSITE" id="PS50010">
    <property type="entry name" value="DH_2"/>
    <property type="match status" value="1"/>
</dbReference>
<dbReference type="EMBL" id="CAJPEX010000404">
    <property type="protein sequence ID" value="CAG0915521.1"/>
    <property type="molecule type" value="Genomic_DNA"/>
</dbReference>
<dbReference type="PROSITE" id="PS50003">
    <property type="entry name" value="PH_DOMAIN"/>
    <property type="match status" value="1"/>
</dbReference>